<sequence length="159" mass="17727">MCDHCRTFKPLLEGADTTRYYERDRPTISSVTPPRNSVMPPRNNMAPRSPSDVTSRSCCSWRRTCCDGVCCNRVGNCCAPESETRYRPVEKPVPTYGYDYGQPAIASYPVGTPGAMMPDRVPCPTRKEKLPMCFGGDCQDSECTGQPDVNESTPRQSER</sequence>
<dbReference type="Proteomes" id="UP000504631">
    <property type="component" value="Unplaced"/>
</dbReference>
<organism evidence="2 3">
    <name type="scientific">Bombus vosnesenskii</name>
    <dbReference type="NCBI Taxonomy" id="207650"/>
    <lineage>
        <taxon>Eukaryota</taxon>
        <taxon>Metazoa</taxon>
        <taxon>Ecdysozoa</taxon>
        <taxon>Arthropoda</taxon>
        <taxon>Hexapoda</taxon>
        <taxon>Insecta</taxon>
        <taxon>Pterygota</taxon>
        <taxon>Neoptera</taxon>
        <taxon>Endopterygota</taxon>
        <taxon>Hymenoptera</taxon>
        <taxon>Apocrita</taxon>
        <taxon>Aculeata</taxon>
        <taxon>Apoidea</taxon>
        <taxon>Anthophila</taxon>
        <taxon>Apidae</taxon>
        <taxon>Bombus</taxon>
        <taxon>Pyrobombus</taxon>
    </lineage>
</organism>
<dbReference type="RefSeq" id="XP_033344029.1">
    <property type="nucleotide sequence ID" value="XM_033488138.1"/>
</dbReference>
<dbReference type="KEGG" id="bvk:117230556"/>
<name>A0A6J3JUZ9_9HYME</name>
<feature type="region of interest" description="Disordered" evidence="1">
    <location>
        <begin position="138"/>
        <end position="159"/>
    </location>
</feature>
<accession>A0A6J3JUZ9</accession>
<evidence type="ECO:0000313" key="3">
    <source>
        <dbReference type="RefSeq" id="XP_033344029.1"/>
    </source>
</evidence>
<gene>
    <name evidence="3" type="primary">LOC117230556</name>
</gene>
<evidence type="ECO:0000256" key="1">
    <source>
        <dbReference type="SAM" id="MobiDB-lite"/>
    </source>
</evidence>
<dbReference type="GeneID" id="117230556"/>
<dbReference type="AlphaFoldDB" id="A0A6J3JUZ9"/>
<protein>
    <submittedName>
        <fullName evidence="3">Uncharacterized protein LOC117230556</fullName>
    </submittedName>
</protein>
<keyword evidence="2" id="KW-1185">Reference proteome</keyword>
<feature type="compositionally biased region" description="Polar residues" evidence="1">
    <location>
        <begin position="141"/>
        <end position="159"/>
    </location>
</feature>
<proteinExistence type="predicted"/>
<feature type="region of interest" description="Disordered" evidence="1">
    <location>
        <begin position="26"/>
        <end position="48"/>
    </location>
</feature>
<evidence type="ECO:0000313" key="2">
    <source>
        <dbReference type="Proteomes" id="UP000504631"/>
    </source>
</evidence>
<reference evidence="3" key="1">
    <citation type="submission" date="2025-08" db="UniProtKB">
        <authorList>
            <consortium name="RefSeq"/>
        </authorList>
    </citation>
    <scope>IDENTIFICATION</scope>
    <source>
        <tissue evidence="3">Muscle</tissue>
    </source>
</reference>